<dbReference type="EMBL" id="JAHRIO010082762">
    <property type="protein sequence ID" value="MEQ2186053.1"/>
    <property type="molecule type" value="Genomic_DNA"/>
</dbReference>
<evidence type="ECO:0000313" key="3">
    <source>
        <dbReference type="Proteomes" id="UP001476798"/>
    </source>
</evidence>
<gene>
    <name evidence="2" type="ORF">GOODEAATRI_024682</name>
</gene>
<evidence type="ECO:0000313" key="2">
    <source>
        <dbReference type="EMBL" id="MEQ2186053.1"/>
    </source>
</evidence>
<accession>A0ABV0PRL2</accession>
<protein>
    <submittedName>
        <fullName evidence="2">Uncharacterized protein</fullName>
    </submittedName>
</protein>
<reference evidence="2 3" key="1">
    <citation type="submission" date="2021-06" db="EMBL/GenBank/DDBJ databases">
        <authorList>
            <person name="Palmer J.M."/>
        </authorList>
    </citation>
    <scope>NUCLEOTIDE SEQUENCE [LARGE SCALE GENOMIC DNA]</scope>
    <source>
        <strain evidence="2 3">GA_2019</strain>
        <tissue evidence="2">Muscle</tissue>
    </source>
</reference>
<evidence type="ECO:0000256" key="1">
    <source>
        <dbReference type="SAM" id="MobiDB-lite"/>
    </source>
</evidence>
<dbReference type="Proteomes" id="UP001476798">
    <property type="component" value="Unassembled WGS sequence"/>
</dbReference>
<organism evidence="2 3">
    <name type="scientific">Goodea atripinnis</name>
    <dbReference type="NCBI Taxonomy" id="208336"/>
    <lineage>
        <taxon>Eukaryota</taxon>
        <taxon>Metazoa</taxon>
        <taxon>Chordata</taxon>
        <taxon>Craniata</taxon>
        <taxon>Vertebrata</taxon>
        <taxon>Euteleostomi</taxon>
        <taxon>Actinopterygii</taxon>
        <taxon>Neopterygii</taxon>
        <taxon>Teleostei</taxon>
        <taxon>Neoteleostei</taxon>
        <taxon>Acanthomorphata</taxon>
        <taxon>Ovalentaria</taxon>
        <taxon>Atherinomorphae</taxon>
        <taxon>Cyprinodontiformes</taxon>
        <taxon>Goodeidae</taxon>
        <taxon>Goodea</taxon>
    </lineage>
</organism>
<keyword evidence="3" id="KW-1185">Reference proteome</keyword>
<comment type="caution">
    <text evidence="2">The sequence shown here is derived from an EMBL/GenBank/DDBJ whole genome shotgun (WGS) entry which is preliminary data.</text>
</comment>
<feature type="region of interest" description="Disordered" evidence="1">
    <location>
        <begin position="58"/>
        <end position="78"/>
    </location>
</feature>
<name>A0ABV0PRL2_9TELE</name>
<sequence length="88" mass="9854">MADTTSPCFDWQELEARVLCTMWNELQKRWERLVAGAAAELSCLQHFFRYVPGGPSDPRLVKQARPEPGQPSDGVSLTGVKENHVLLS</sequence>
<proteinExistence type="predicted"/>